<evidence type="ECO:0000256" key="1">
    <source>
        <dbReference type="SAM" id="MobiDB-lite"/>
    </source>
</evidence>
<evidence type="ECO:0000259" key="2">
    <source>
        <dbReference type="Pfam" id="PF14303"/>
    </source>
</evidence>
<accession>A0ABQ5B2N9</accession>
<keyword evidence="4" id="KW-1185">Reference proteome</keyword>
<feature type="compositionally biased region" description="Basic residues" evidence="1">
    <location>
        <begin position="124"/>
        <end position="135"/>
    </location>
</feature>
<dbReference type="PANTHER" id="PTHR45023:SF4">
    <property type="entry name" value="GLYCINE-RICH PROTEIN-RELATED"/>
    <property type="match status" value="1"/>
</dbReference>
<dbReference type="InterPro" id="IPR029466">
    <property type="entry name" value="NAM-associated_C"/>
</dbReference>
<reference evidence="3" key="1">
    <citation type="journal article" date="2022" name="Int. J. Mol. Sci.">
        <title>Draft Genome of Tanacetum Coccineum: Genomic Comparison of Closely Related Tanacetum-Family Plants.</title>
        <authorList>
            <person name="Yamashiro T."/>
            <person name="Shiraishi A."/>
            <person name="Nakayama K."/>
            <person name="Satake H."/>
        </authorList>
    </citation>
    <scope>NUCLEOTIDE SEQUENCE</scope>
</reference>
<gene>
    <name evidence="3" type="ORF">Tco_0842409</name>
</gene>
<dbReference type="PANTHER" id="PTHR45023">
    <property type="match status" value="1"/>
</dbReference>
<feature type="compositionally biased region" description="Polar residues" evidence="1">
    <location>
        <begin position="97"/>
        <end position="113"/>
    </location>
</feature>
<sequence>MSALVTISTDNVTGNAQQGKDYWRRITNYYNDYRKSFPSRTKPGWSDDQLKDAARKLYYSTHNKAFKYEHAWAIVKDEPKWNARSTNEDQTKRRKTTASGSYTSSSDGQTSINIEDDETQVRPIGKKKAARKQKGKGTTSSPEVNEGLRDLINKTNTMRMARIDEVNEHIKEIKESYKSSKRIEELRTLSQSTQGMTDEQLGYHNMLCSEIKAKYGI</sequence>
<dbReference type="EMBL" id="BQNB010012791">
    <property type="protein sequence ID" value="GJT07947.1"/>
    <property type="molecule type" value="Genomic_DNA"/>
</dbReference>
<proteinExistence type="predicted"/>
<protein>
    <submittedName>
        <fullName evidence="3">Glutathione S-transferase T3-like protein</fullName>
    </submittedName>
</protein>
<evidence type="ECO:0000313" key="4">
    <source>
        <dbReference type="Proteomes" id="UP001151760"/>
    </source>
</evidence>
<feature type="region of interest" description="Disordered" evidence="1">
    <location>
        <begin position="83"/>
        <end position="146"/>
    </location>
</feature>
<dbReference type="Proteomes" id="UP001151760">
    <property type="component" value="Unassembled WGS sequence"/>
</dbReference>
<organism evidence="3 4">
    <name type="scientific">Tanacetum coccineum</name>
    <dbReference type="NCBI Taxonomy" id="301880"/>
    <lineage>
        <taxon>Eukaryota</taxon>
        <taxon>Viridiplantae</taxon>
        <taxon>Streptophyta</taxon>
        <taxon>Embryophyta</taxon>
        <taxon>Tracheophyta</taxon>
        <taxon>Spermatophyta</taxon>
        <taxon>Magnoliopsida</taxon>
        <taxon>eudicotyledons</taxon>
        <taxon>Gunneridae</taxon>
        <taxon>Pentapetalae</taxon>
        <taxon>asterids</taxon>
        <taxon>campanulids</taxon>
        <taxon>Asterales</taxon>
        <taxon>Asteraceae</taxon>
        <taxon>Asteroideae</taxon>
        <taxon>Anthemideae</taxon>
        <taxon>Anthemidinae</taxon>
        <taxon>Tanacetum</taxon>
    </lineage>
</organism>
<feature type="domain" description="No apical meristem-associated C-terminal" evidence="2">
    <location>
        <begin position="64"/>
        <end position="203"/>
    </location>
</feature>
<evidence type="ECO:0000313" key="3">
    <source>
        <dbReference type="EMBL" id="GJT07947.1"/>
    </source>
</evidence>
<comment type="caution">
    <text evidence="3">The sequence shown here is derived from an EMBL/GenBank/DDBJ whole genome shotgun (WGS) entry which is preliminary data.</text>
</comment>
<reference evidence="3" key="2">
    <citation type="submission" date="2022-01" db="EMBL/GenBank/DDBJ databases">
        <authorList>
            <person name="Yamashiro T."/>
            <person name="Shiraishi A."/>
            <person name="Satake H."/>
            <person name="Nakayama K."/>
        </authorList>
    </citation>
    <scope>NUCLEOTIDE SEQUENCE</scope>
</reference>
<name>A0ABQ5B2N9_9ASTR</name>
<dbReference type="Pfam" id="PF14303">
    <property type="entry name" value="NAM-associated"/>
    <property type="match status" value="1"/>
</dbReference>